<dbReference type="STRING" id="3821.A0A151SX69"/>
<dbReference type="OMA" id="VVCAIKF"/>
<dbReference type="PANTHER" id="PTHR36034">
    <property type="entry name" value="EXPRESSED PROTEIN"/>
    <property type="match status" value="1"/>
</dbReference>
<evidence type="ECO:0000313" key="3">
    <source>
        <dbReference type="Proteomes" id="UP000075243"/>
    </source>
</evidence>
<reference evidence="2 3" key="1">
    <citation type="journal article" date="2012" name="Nat. Biotechnol.">
        <title>Draft genome sequence of pigeonpea (Cajanus cajan), an orphan legume crop of resource-poor farmers.</title>
        <authorList>
            <person name="Varshney R.K."/>
            <person name="Chen W."/>
            <person name="Li Y."/>
            <person name="Bharti A.K."/>
            <person name="Saxena R.K."/>
            <person name="Schlueter J.A."/>
            <person name="Donoghue M.T."/>
            <person name="Azam S."/>
            <person name="Fan G."/>
            <person name="Whaley A.M."/>
            <person name="Farmer A.D."/>
            <person name="Sheridan J."/>
            <person name="Iwata A."/>
            <person name="Tuteja R."/>
            <person name="Penmetsa R.V."/>
            <person name="Wu W."/>
            <person name="Upadhyaya H.D."/>
            <person name="Yang S.P."/>
            <person name="Shah T."/>
            <person name="Saxena K.B."/>
            <person name="Michael T."/>
            <person name="McCombie W.R."/>
            <person name="Yang B."/>
            <person name="Zhang G."/>
            <person name="Yang H."/>
            <person name="Wang J."/>
            <person name="Spillane C."/>
            <person name="Cook D.R."/>
            <person name="May G.D."/>
            <person name="Xu X."/>
            <person name="Jackson S.A."/>
        </authorList>
    </citation>
    <scope>NUCLEOTIDE SEQUENCE [LARGE SCALE GENOMIC DNA]</scope>
    <source>
        <strain evidence="3">cv. Asha</strain>
    </source>
</reference>
<name>A0A151SX69_CAJCA</name>
<protein>
    <submittedName>
        <fullName evidence="2">Uncharacterized protein</fullName>
    </submittedName>
</protein>
<dbReference type="Gramene" id="C.cajan_14401.t">
    <property type="protein sequence ID" value="C.cajan_14401.t.cds1"/>
    <property type="gene ID" value="C.cajan_14401"/>
</dbReference>
<accession>A0A151SX69</accession>
<proteinExistence type="predicted"/>
<organism evidence="2 3">
    <name type="scientific">Cajanus cajan</name>
    <name type="common">Pigeon pea</name>
    <name type="synonym">Cajanus indicus</name>
    <dbReference type="NCBI Taxonomy" id="3821"/>
    <lineage>
        <taxon>Eukaryota</taxon>
        <taxon>Viridiplantae</taxon>
        <taxon>Streptophyta</taxon>
        <taxon>Embryophyta</taxon>
        <taxon>Tracheophyta</taxon>
        <taxon>Spermatophyta</taxon>
        <taxon>Magnoliopsida</taxon>
        <taxon>eudicotyledons</taxon>
        <taxon>Gunneridae</taxon>
        <taxon>Pentapetalae</taxon>
        <taxon>rosids</taxon>
        <taxon>fabids</taxon>
        <taxon>Fabales</taxon>
        <taxon>Fabaceae</taxon>
        <taxon>Papilionoideae</taxon>
        <taxon>50 kb inversion clade</taxon>
        <taxon>NPAAA clade</taxon>
        <taxon>indigoferoid/millettioid clade</taxon>
        <taxon>Phaseoleae</taxon>
        <taxon>Cajanus</taxon>
    </lineage>
</organism>
<keyword evidence="3" id="KW-1185">Reference proteome</keyword>
<dbReference type="AlphaFoldDB" id="A0A151SX69"/>
<feature type="compositionally biased region" description="Basic and acidic residues" evidence="1">
    <location>
        <begin position="29"/>
        <end position="43"/>
    </location>
</feature>
<dbReference type="Proteomes" id="UP000075243">
    <property type="component" value="Chromosome 10"/>
</dbReference>
<sequence length="157" mass="17142">MSKNGKSHGPDKENGNVENQNDLVSGEGQEQKEESLEKVKTDHSAGVSAGESLLRMEVHKRQTALLLQKFENSHFFVRISESDEPLWSKRGSSKKSNSSERIASFEMKETVKNASSISAVIDRANFDATISGGVARNSVKCCALPNGDIVVCAIKFQ</sequence>
<dbReference type="PANTHER" id="PTHR36034:SF2">
    <property type="entry name" value="EXPRESSED PROTEIN"/>
    <property type="match status" value="1"/>
</dbReference>
<evidence type="ECO:0000256" key="1">
    <source>
        <dbReference type="SAM" id="MobiDB-lite"/>
    </source>
</evidence>
<evidence type="ECO:0000313" key="2">
    <source>
        <dbReference type="EMBL" id="KYP59396.1"/>
    </source>
</evidence>
<dbReference type="EMBL" id="CM003612">
    <property type="protein sequence ID" value="KYP59396.1"/>
    <property type="molecule type" value="Genomic_DNA"/>
</dbReference>
<gene>
    <name evidence="2" type="ORF">KK1_014831</name>
</gene>
<feature type="region of interest" description="Disordered" evidence="1">
    <location>
        <begin position="1"/>
        <end position="53"/>
    </location>
</feature>